<dbReference type="PANTHER" id="PTHR25462">
    <property type="entry name" value="BONUS, ISOFORM C-RELATED"/>
    <property type="match status" value="1"/>
</dbReference>
<evidence type="ECO:0000313" key="4">
    <source>
        <dbReference type="RefSeq" id="XP_022340234.1"/>
    </source>
</evidence>
<keyword evidence="1" id="KW-0862">Zinc</keyword>
<evidence type="ECO:0000259" key="2">
    <source>
        <dbReference type="PROSITE" id="PS50119"/>
    </source>
</evidence>
<feature type="domain" description="B box-type" evidence="2">
    <location>
        <begin position="60"/>
        <end position="102"/>
    </location>
</feature>
<dbReference type="OrthoDB" id="264520at2759"/>
<dbReference type="PANTHER" id="PTHR25462:SF296">
    <property type="entry name" value="MEIOTIC P26, ISOFORM F"/>
    <property type="match status" value="1"/>
</dbReference>
<keyword evidence="1" id="KW-0479">Metal-binding</keyword>
<dbReference type="Gene3D" id="3.30.160.60">
    <property type="entry name" value="Classic Zinc Finger"/>
    <property type="match status" value="1"/>
</dbReference>
<evidence type="ECO:0000313" key="3">
    <source>
        <dbReference type="Proteomes" id="UP000694844"/>
    </source>
</evidence>
<evidence type="ECO:0000256" key="1">
    <source>
        <dbReference type="PROSITE-ProRule" id="PRU00024"/>
    </source>
</evidence>
<dbReference type="Pfam" id="PF00643">
    <property type="entry name" value="zf-B_box"/>
    <property type="match status" value="1"/>
</dbReference>
<dbReference type="GO" id="GO:0008270">
    <property type="term" value="F:zinc ion binding"/>
    <property type="evidence" value="ECO:0007669"/>
    <property type="project" value="UniProtKB-KW"/>
</dbReference>
<dbReference type="PROSITE" id="PS50119">
    <property type="entry name" value="ZF_BBOX"/>
    <property type="match status" value="2"/>
</dbReference>
<accession>A0A8B8EK76</accession>
<keyword evidence="3" id="KW-1185">Reference proteome</keyword>
<protein>
    <submittedName>
        <fullName evidence="4">Tripartite motif-containing protein 45-like</fullName>
    </submittedName>
</protein>
<dbReference type="SMART" id="SM00336">
    <property type="entry name" value="BBOX"/>
    <property type="match status" value="2"/>
</dbReference>
<name>A0A8B8EK76_CRAVI</name>
<dbReference type="KEGG" id="cvn:111134933"/>
<reference evidence="4" key="1">
    <citation type="submission" date="2025-08" db="UniProtKB">
        <authorList>
            <consortium name="RefSeq"/>
        </authorList>
    </citation>
    <scope>IDENTIFICATION</scope>
    <source>
        <tissue evidence="4">Whole sample</tissue>
    </source>
</reference>
<dbReference type="InterPro" id="IPR000315">
    <property type="entry name" value="Znf_B-box"/>
</dbReference>
<dbReference type="SUPFAM" id="SSF57845">
    <property type="entry name" value="B-box zinc-binding domain"/>
    <property type="match status" value="1"/>
</dbReference>
<dbReference type="AlphaFoldDB" id="A0A8B8EK76"/>
<organism evidence="3 4">
    <name type="scientific">Crassostrea virginica</name>
    <name type="common">Eastern oyster</name>
    <dbReference type="NCBI Taxonomy" id="6565"/>
    <lineage>
        <taxon>Eukaryota</taxon>
        <taxon>Metazoa</taxon>
        <taxon>Spiralia</taxon>
        <taxon>Lophotrochozoa</taxon>
        <taxon>Mollusca</taxon>
        <taxon>Bivalvia</taxon>
        <taxon>Autobranchia</taxon>
        <taxon>Pteriomorphia</taxon>
        <taxon>Ostreida</taxon>
        <taxon>Ostreoidea</taxon>
        <taxon>Ostreidae</taxon>
        <taxon>Crassostrea</taxon>
    </lineage>
</organism>
<dbReference type="InterPro" id="IPR047153">
    <property type="entry name" value="TRIM45/56/19-like"/>
</dbReference>
<proteinExistence type="predicted"/>
<dbReference type="RefSeq" id="XP_022340234.1">
    <property type="nucleotide sequence ID" value="XM_022484526.1"/>
</dbReference>
<keyword evidence="1" id="KW-0863">Zinc-finger</keyword>
<dbReference type="CDD" id="cd19756">
    <property type="entry name" value="Bbox2"/>
    <property type="match status" value="1"/>
</dbReference>
<dbReference type="Proteomes" id="UP000694844">
    <property type="component" value="Chromosome 5"/>
</dbReference>
<feature type="domain" description="B box-type" evidence="2">
    <location>
        <begin position="8"/>
        <end position="53"/>
    </location>
</feature>
<sequence length="316" mass="35928">MDPQHSAQDVLRCTLCKTEVALMYCNLCNTHLCKNCVVIHFSDKSKVHTVVSIEQFLSTLSYSKCTIHPAKQCELHCTQCDIAICISCISSGQHIGHKAVDVIEDFEAKKEVLKKDLQEIEKSLFPKYEEAATNIQIQKTDQRKNSQKLTVELKKHGEALHKEIDNIIQSKQAEIDVMDLKQQAALDKQEDAINNTITEMKQFIQELKILLDTSDVSIVSKYQSRIKEFRKLPSKINICLPNFQPVKINREQLLKQFGSLSPLSMETEEQGYTLPSPGAELSPPLRPLLDVLQLITELDTEYEYLYGVSCLSDEEI</sequence>
<dbReference type="GeneID" id="111134933"/>
<gene>
    <name evidence="4" type="primary">LOC111134933</name>
</gene>